<accession>A0A347WB75</accession>
<dbReference type="Proteomes" id="UP000264120">
    <property type="component" value="Chromosome"/>
</dbReference>
<organism evidence="1 2">
    <name type="scientific">Komagataeibacter saccharivorans</name>
    <dbReference type="NCBI Taxonomy" id="265959"/>
    <lineage>
        <taxon>Bacteria</taxon>
        <taxon>Pseudomonadati</taxon>
        <taxon>Pseudomonadota</taxon>
        <taxon>Alphaproteobacteria</taxon>
        <taxon>Acetobacterales</taxon>
        <taxon>Acetobacteraceae</taxon>
        <taxon>Komagataeibacter</taxon>
    </lineage>
</organism>
<dbReference type="RefSeq" id="WP_181417373.1">
    <property type="nucleotide sequence ID" value="NZ_JBDNYX010000036.1"/>
</dbReference>
<evidence type="ECO:0000313" key="2">
    <source>
        <dbReference type="Proteomes" id="UP000264120"/>
    </source>
</evidence>
<protein>
    <submittedName>
        <fullName evidence="1">Uncharacterized protein</fullName>
    </submittedName>
</protein>
<proteinExistence type="predicted"/>
<keyword evidence="2" id="KW-1185">Reference proteome</keyword>
<name>A0A347WB75_9PROT</name>
<sequence length="51" mass="6119">MATTLRMQMQRHRTARSIMRLTLCCPTMTGLTQRMRMWYGLPACHNYEAWL</sequence>
<reference evidence="1 2" key="1">
    <citation type="submission" date="2017-08" db="EMBL/GenBank/DDBJ databases">
        <title>Complete genome sequence of Gluconacetobacter saccharivorans CV1 isolated from Fermented Vinegar.</title>
        <authorList>
            <person name="Kim S.-Y."/>
        </authorList>
    </citation>
    <scope>NUCLEOTIDE SEQUENCE [LARGE SCALE GENOMIC DNA]</scope>
    <source>
        <strain evidence="1 2">CV1</strain>
    </source>
</reference>
<dbReference type="EMBL" id="CP023036">
    <property type="protein sequence ID" value="AXY22118.1"/>
    <property type="molecule type" value="Genomic_DNA"/>
</dbReference>
<dbReference type="KEGG" id="ksc:CD178_01336"/>
<gene>
    <name evidence="1" type="ORF">CD178_01336</name>
</gene>
<dbReference type="AlphaFoldDB" id="A0A347WB75"/>
<evidence type="ECO:0000313" key="1">
    <source>
        <dbReference type="EMBL" id="AXY22118.1"/>
    </source>
</evidence>